<dbReference type="SMART" id="SM00271">
    <property type="entry name" value="DnaJ"/>
    <property type="match status" value="1"/>
</dbReference>
<dbReference type="PANTHER" id="PTHR44665:SF1">
    <property type="entry name" value="DNAJ HOMOLOG SUBFAMILY C MEMBER 14"/>
    <property type="match status" value="1"/>
</dbReference>
<dbReference type="Proteomes" id="UP001151699">
    <property type="component" value="Chromosome X"/>
</dbReference>
<accession>A0A9Q0MS42</accession>
<reference evidence="3" key="1">
    <citation type="submission" date="2022-07" db="EMBL/GenBank/DDBJ databases">
        <authorList>
            <person name="Trinca V."/>
            <person name="Uliana J.V.C."/>
            <person name="Torres T.T."/>
            <person name="Ward R.J."/>
            <person name="Monesi N."/>
        </authorList>
    </citation>
    <scope>NUCLEOTIDE SEQUENCE</scope>
    <source>
        <strain evidence="3">HSMRA1968</strain>
        <tissue evidence="3">Whole embryos</tissue>
    </source>
</reference>
<keyword evidence="4" id="KW-1185">Reference proteome</keyword>
<dbReference type="AlphaFoldDB" id="A0A9Q0MS42"/>
<feature type="compositionally biased region" description="Basic and acidic residues" evidence="1">
    <location>
        <begin position="320"/>
        <end position="345"/>
    </location>
</feature>
<feature type="non-terminal residue" evidence="3">
    <location>
        <position position="1"/>
    </location>
</feature>
<feature type="region of interest" description="Disordered" evidence="1">
    <location>
        <begin position="247"/>
        <end position="288"/>
    </location>
</feature>
<feature type="compositionally biased region" description="Basic and acidic residues" evidence="1">
    <location>
        <begin position="269"/>
        <end position="288"/>
    </location>
</feature>
<dbReference type="OrthoDB" id="1507364at2759"/>
<sequence length="784" mass="88476">MSESGGNHERKNTLWEEGFGNSRQPTMVPNNGSLYSGHEQFSMVHPDGDAYTVLPIGNGNFIKVYHKNDEPMNFSNYELFSSNTFGPQTMMKNCQPQQENFFHQGETSSLSDENNTSMFINQLVGQNWVPNNSGTYSPFGEPQPHSQQQPMIPRDHFMGFGSASLNLADNYNYSTTQSSYNTPPCLNAVNSPPSMNANNTSGTNGSFHESILKKAEVKKPRMVAEVKPMRMTYSDVLSKNVSLTKTDTTTSAATTNDGPNLQSKMKSGKNVEKSKNNSHLAAEKKAGINVEDKEASAVNKTKFNIGWMQRTDDQGSGSIHVKDHKGPVEEDLIKDHKSPDIDSSKGAKKRSNGPATGNSNTKNSNKPKSMNGSSNDLNKKRVQNNVDFEQVKVDETKNAKNSGYFYNVTKNESQTDKANKQYQTSSRKVSNRTTTATSSSASSRSNNKTEKTSTSYQKRNQRSRQNNTYAMLGKFLEKWLEYMIKFVLWLFTLVFDVVVLSFGIIFERCHTFIDFSLQWYQVLRTELKNNSGLPTAYCKKLWTKFDKKFAKDSKWAFWRRILNRKKVKEPIPEYVRSGRLPSTGDEAMYSLMNCKGKDAYSILGVSSDSSQEQIRKHYKKIAVLVHPDKNKQPGAEEAFKILQRSFELIGEPENRRIYDQSLAEALNAEKAWSELNDLLTQLQSKIAEAANTIRCSSCGQRHPRRPTGRPHFAARECNSCKIRHTAREGDIWAETTMFGLCWKYLALMEGKVYDITEWANCQKGALSHLQPNSHIVQYRIVLGG</sequence>
<feature type="compositionally biased region" description="Basic and acidic residues" evidence="1">
    <location>
        <begin position="389"/>
        <end position="398"/>
    </location>
</feature>
<dbReference type="PANTHER" id="PTHR44665">
    <property type="entry name" value="DNAJ HOMOLOG SUBFAMILY C MEMBER 14"/>
    <property type="match status" value="1"/>
</dbReference>
<comment type="caution">
    <text evidence="3">The sequence shown here is derived from an EMBL/GenBank/DDBJ whole genome shotgun (WGS) entry which is preliminary data.</text>
</comment>
<gene>
    <name evidence="3" type="primary">Dnajc14</name>
    <name evidence="3" type="ORF">Bhyg_09742</name>
</gene>
<evidence type="ECO:0000259" key="2">
    <source>
        <dbReference type="PROSITE" id="PS50076"/>
    </source>
</evidence>
<dbReference type="Pfam" id="PF14901">
    <property type="entry name" value="Jiv90"/>
    <property type="match status" value="1"/>
</dbReference>
<feature type="compositionally biased region" description="Low complexity" evidence="1">
    <location>
        <begin position="431"/>
        <end position="446"/>
    </location>
</feature>
<feature type="compositionally biased region" description="Low complexity" evidence="1">
    <location>
        <begin position="358"/>
        <end position="371"/>
    </location>
</feature>
<protein>
    <submittedName>
        <fullName evidence="3">DnaJ like subfamily C member 14</fullName>
    </submittedName>
</protein>
<dbReference type="CDD" id="cd06257">
    <property type="entry name" value="DnaJ"/>
    <property type="match status" value="1"/>
</dbReference>
<name>A0A9Q0MS42_9DIPT</name>
<evidence type="ECO:0000313" key="3">
    <source>
        <dbReference type="EMBL" id="KAJ6637016.1"/>
    </source>
</evidence>
<dbReference type="InterPro" id="IPR036869">
    <property type="entry name" value="J_dom_sf"/>
</dbReference>
<feature type="region of interest" description="Disordered" evidence="1">
    <location>
        <begin position="308"/>
        <end position="463"/>
    </location>
</feature>
<dbReference type="InterPro" id="IPR052317">
    <property type="entry name" value="Viral_replicn-host_int_reg"/>
</dbReference>
<feature type="compositionally biased region" description="Polar residues" evidence="1">
    <location>
        <begin position="452"/>
        <end position="463"/>
    </location>
</feature>
<dbReference type="InterPro" id="IPR001623">
    <property type="entry name" value="DnaJ_domain"/>
</dbReference>
<evidence type="ECO:0000313" key="4">
    <source>
        <dbReference type="Proteomes" id="UP001151699"/>
    </source>
</evidence>
<dbReference type="SUPFAM" id="SSF46565">
    <property type="entry name" value="Chaperone J-domain"/>
    <property type="match status" value="1"/>
</dbReference>
<dbReference type="Pfam" id="PF00226">
    <property type="entry name" value="DnaJ"/>
    <property type="match status" value="1"/>
</dbReference>
<dbReference type="PRINTS" id="PR00625">
    <property type="entry name" value="JDOMAIN"/>
</dbReference>
<proteinExistence type="predicted"/>
<dbReference type="InterPro" id="IPR032843">
    <property type="entry name" value="Jiv"/>
</dbReference>
<dbReference type="Gene3D" id="1.10.287.110">
    <property type="entry name" value="DnaJ domain"/>
    <property type="match status" value="1"/>
</dbReference>
<feature type="compositionally biased region" description="Basic and acidic residues" evidence="1">
    <location>
        <begin position="1"/>
        <end position="14"/>
    </location>
</feature>
<feature type="compositionally biased region" description="Low complexity" evidence="1">
    <location>
        <begin position="247"/>
        <end position="257"/>
    </location>
</feature>
<dbReference type="EMBL" id="WJQU01000003">
    <property type="protein sequence ID" value="KAJ6637016.1"/>
    <property type="molecule type" value="Genomic_DNA"/>
</dbReference>
<feature type="region of interest" description="Disordered" evidence="1">
    <location>
        <begin position="1"/>
        <end position="29"/>
    </location>
</feature>
<organism evidence="3 4">
    <name type="scientific">Pseudolycoriella hygida</name>
    <dbReference type="NCBI Taxonomy" id="35572"/>
    <lineage>
        <taxon>Eukaryota</taxon>
        <taxon>Metazoa</taxon>
        <taxon>Ecdysozoa</taxon>
        <taxon>Arthropoda</taxon>
        <taxon>Hexapoda</taxon>
        <taxon>Insecta</taxon>
        <taxon>Pterygota</taxon>
        <taxon>Neoptera</taxon>
        <taxon>Endopterygota</taxon>
        <taxon>Diptera</taxon>
        <taxon>Nematocera</taxon>
        <taxon>Sciaroidea</taxon>
        <taxon>Sciaridae</taxon>
        <taxon>Pseudolycoriella</taxon>
    </lineage>
</organism>
<evidence type="ECO:0000256" key="1">
    <source>
        <dbReference type="SAM" id="MobiDB-lite"/>
    </source>
</evidence>
<dbReference type="PROSITE" id="PS50076">
    <property type="entry name" value="DNAJ_2"/>
    <property type="match status" value="1"/>
</dbReference>
<feature type="domain" description="J" evidence="2">
    <location>
        <begin position="598"/>
        <end position="662"/>
    </location>
</feature>